<dbReference type="Proteomes" id="UP000515733">
    <property type="component" value="Chromosome"/>
</dbReference>
<proteinExistence type="predicted"/>
<dbReference type="EMBL" id="LR778301">
    <property type="protein sequence ID" value="CAB1371022.1"/>
    <property type="molecule type" value="Genomic_DNA"/>
</dbReference>
<organism evidence="2 3">
    <name type="scientific">Denitratisoma oestradiolicum</name>
    <dbReference type="NCBI Taxonomy" id="311182"/>
    <lineage>
        <taxon>Bacteria</taxon>
        <taxon>Pseudomonadati</taxon>
        <taxon>Pseudomonadota</taxon>
        <taxon>Betaproteobacteria</taxon>
        <taxon>Nitrosomonadales</taxon>
        <taxon>Sterolibacteriaceae</taxon>
        <taxon>Denitratisoma</taxon>
    </lineage>
</organism>
<feature type="region of interest" description="Disordered" evidence="1">
    <location>
        <begin position="1"/>
        <end position="20"/>
    </location>
</feature>
<protein>
    <submittedName>
        <fullName evidence="2">Uncharacterized protein</fullName>
    </submittedName>
</protein>
<evidence type="ECO:0000256" key="1">
    <source>
        <dbReference type="SAM" id="MobiDB-lite"/>
    </source>
</evidence>
<accession>A0A6S6YU92</accession>
<gene>
    <name evidence="2" type="ORF">DENOEST_3868</name>
</gene>
<keyword evidence="3" id="KW-1185">Reference proteome</keyword>
<evidence type="ECO:0000313" key="2">
    <source>
        <dbReference type="EMBL" id="CAB1371022.1"/>
    </source>
</evidence>
<name>A0A6S6YU92_9PROT</name>
<evidence type="ECO:0000313" key="3">
    <source>
        <dbReference type="Proteomes" id="UP000515733"/>
    </source>
</evidence>
<sequence length="60" mass="6106">MSAPHGRPKGRITQSGAATRRTFVTPSLGEGAGGWALQFPTGFAPRTPSLGEGAGGRVLQ</sequence>
<dbReference type="KEGG" id="doe:DENOEST_3868"/>
<dbReference type="AlphaFoldDB" id="A0A6S6YU92"/>
<reference evidence="2 3" key="1">
    <citation type="submission" date="2020-03" db="EMBL/GenBank/DDBJ databases">
        <authorList>
            <consortium name="Genoscope - CEA"/>
            <person name="William W."/>
        </authorList>
    </citation>
    <scope>NUCLEOTIDE SEQUENCE [LARGE SCALE GENOMIC DNA]</scope>
    <source>
        <strain evidence="3">DSM 16959</strain>
    </source>
</reference>
<feature type="compositionally biased region" description="Basic residues" evidence="1">
    <location>
        <begin position="1"/>
        <end position="10"/>
    </location>
</feature>